<keyword evidence="6" id="KW-0325">Glycoprotein</keyword>
<feature type="chain" id="PRO_5041777299" description="Carboxypeptidase" evidence="7">
    <location>
        <begin position="24"/>
        <end position="505"/>
    </location>
</feature>
<protein>
    <recommendedName>
        <fullName evidence="7">Carboxypeptidase</fullName>
        <ecNumber evidence="7">3.4.16.-</ecNumber>
    </recommendedName>
</protein>
<dbReference type="InterPro" id="IPR029058">
    <property type="entry name" value="AB_hydrolase_fold"/>
</dbReference>
<dbReference type="PANTHER" id="PTHR11802:SF113">
    <property type="entry name" value="SERINE CARBOXYPEPTIDASE CTSA-4.1"/>
    <property type="match status" value="1"/>
</dbReference>
<dbReference type="InterPro" id="IPR001563">
    <property type="entry name" value="Peptidase_S10"/>
</dbReference>
<evidence type="ECO:0000256" key="6">
    <source>
        <dbReference type="ARBA" id="ARBA00023180"/>
    </source>
</evidence>
<evidence type="ECO:0000256" key="3">
    <source>
        <dbReference type="ARBA" id="ARBA00022670"/>
    </source>
</evidence>
<gene>
    <name evidence="8" type="ORF">B0H17DRAFT_1009210</name>
</gene>
<dbReference type="Proteomes" id="UP001221757">
    <property type="component" value="Unassembled WGS sequence"/>
</dbReference>
<evidence type="ECO:0000256" key="1">
    <source>
        <dbReference type="ARBA" id="ARBA00009431"/>
    </source>
</evidence>
<keyword evidence="3 7" id="KW-0645">Protease</keyword>
<evidence type="ECO:0000256" key="7">
    <source>
        <dbReference type="RuleBase" id="RU361156"/>
    </source>
</evidence>
<keyword evidence="4 7" id="KW-0732">Signal</keyword>
<feature type="signal peptide" evidence="7">
    <location>
        <begin position="1"/>
        <end position="23"/>
    </location>
</feature>
<dbReference type="PANTHER" id="PTHR11802">
    <property type="entry name" value="SERINE PROTEASE FAMILY S10 SERINE CARBOXYPEPTIDASE"/>
    <property type="match status" value="1"/>
</dbReference>
<dbReference type="GO" id="GO:0004185">
    <property type="term" value="F:serine-type carboxypeptidase activity"/>
    <property type="evidence" value="ECO:0007669"/>
    <property type="project" value="UniProtKB-UniRule"/>
</dbReference>
<dbReference type="Gene3D" id="1.10.287.410">
    <property type="match status" value="1"/>
</dbReference>
<organism evidence="8 9">
    <name type="scientific">Mycena rosella</name>
    <name type="common">Pink bonnet</name>
    <name type="synonym">Agaricus rosellus</name>
    <dbReference type="NCBI Taxonomy" id="1033263"/>
    <lineage>
        <taxon>Eukaryota</taxon>
        <taxon>Fungi</taxon>
        <taxon>Dikarya</taxon>
        <taxon>Basidiomycota</taxon>
        <taxon>Agaricomycotina</taxon>
        <taxon>Agaricomycetes</taxon>
        <taxon>Agaricomycetidae</taxon>
        <taxon>Agaricales</taxon>
        <taxon>Marasmiineae</taxon>
        <taxon>Mycenaceae</taxon>
        <taxon>Mycena</taxon>
    </lineage>
</organism>
<comment type="similarity">
    <text evidence="1 7">Belongs to the peptidase S10 family.</text>
</comment>
<evidence type="ECO:0000313" key="8">
    <source>
        <dbReference type="EMBL" id="KAJ7694640.1"/>
    </source>
</evidence>
<dbReference type="Pfam" id="PF00450">
    <property type="entry name" value="Peptidase_S10"/>
    <property type="match status" value="1"/>
</dbReference>
<name>A0AAD7GH36_MYCRO</name>
<evidence type="ECO:0000256" key="4">
    <source>
        <dbReference type="ARBA" id="ARBA00022729"/>
    </source>
</evidence>
<keyword evidence="5 7" id="KW-0378">Hydrolase</keyword>
<dbReference type="AlphaFoldDB" id="A0AAD7GH36"/>
<evidence type="ECO:0000256" key="5">
    <source>
        <dbReference type="ARBA" id="ARBA00022801"/>
    </source>
</evidence>
<dbReference type="GO" id="GO:0006508">
    <property type="term" value="P:proteolysis"/>
    <property type="evidence" value="ECO:0007669"/>
    <property type="project" value="UniProtKB-KW"/>
</dbReference>
<dbReference type="EC" id="3.4.16.-" evidence="7"/>
<dbReference type="EMBL" id="JARKIE010000041">
    <property type="protein sequence ID" value="KAJ7694640.1"/>
    <property type="molecule type" value="Genomic_DNA"/>
</dbReference>
<sequence>MAPRILALVASLLGASFLLPAYASQTVLSSPGPGGAQAFAPAGTLEILSEASFTPLAHPEFPQYGVRIKKSRFCDETVNAYTGYIDIQARHLFFYFFESRSNPDKDDVIFWTNGGPGCSSGMGLFMELGPCRVANADNGTVFHQESWNSNANIFFIDQPIGVGFSYAEYGETVVRAACLILVHFNLEFSQSTTEEAAKDIAAFVAIFFAHFSKFQGRGFHMAGESYAGRYLPVFAAAVYDQNPRLVKAGLTPINLTSVIIGNGMTDIPTLLPSWYEMQCSTASVPPVQDIQTCVQMKARLPRCTKWFKESCQDQFDLINCEAADSFCTATLMEPYFAAGFNPYDITKKCGSSAMCYDEIVEIAKYLNQKDVQALLGVDVSTYASCSDKVGLDFNLNLDPAKGATEYVGALLERGVRVLIYVGTYDWACNWVGNEAWTLALEWSGQAAFSVLPLREWTFDGKRAGKTRAAGALTFATVDAAGHMVPYDKPKESLEMINRWIMGKDL</sequence>
<reference evidence="8" key="1">
    <citation type="submission" date="2023-03" db="EMBL/GenBank/DDBJ databases">
        <title>Massive genome expansion in bonnet fungi (Mycena s.s.) driven by repeated elements and novel gene families across ecological guilds.</title>
        <authorList>
            <consortium name="Lawrence Berkeley National Laboratory"/>
            <person name="Harder C.B."/>
            <person name="Miyauchi S."/>
            <person name="Viragh M."/>
            <person name="Kuo A."/>
            <person name="Thoen E."/>
            <person name="Andreopoulos B."/>
            <person name="Lu D."/>
            <person name="Skrede I."/>
            <person name="Drula E."/>
            <person name="Henrissat B."/>
            <person name="Morin E."/>
            <person name="Kohler A."/>
            <person name="Barry K."/>
            <person name="LaButti K."/>
            <person name="Morin E."/>
            <person name="Salamov A."/>
            <person name="Lipzen A."/>
            <person name="Mereny Z."/>
            <person name="Hegedus B."/>
            <person name="Baldrian P."/>
            <person name="Stursova M."/>
            <person name="Weitz H."/>
            <person name="Taylor A."/>
            <person name="Grigoriev I.V."/>
            <person name="Nagy L.G."/>
            <person name="Martin F."/>
            <person name="Kauserud H."/>
        </authorList>
    </citation>
    <scope>NUCLEOTIDE SEQUENCE</scope>
    <source>
        <strain evidence="8">CBHHK067</strain>
    </source>
</reference>
<evidence type="ECO:0000256" key="2">
    <source>
        <dbReference type="ARBA" id="ARBA00022645"/>
    </source>
</evidence>
<dbReference type="PROSITE" id="PS00131">
    <property type="entry name" value="CARBOXYPEPT_SER_SER"/>
    <property type="match status" value="1"/>
</dbReference>
<dbReference type="Gene3D" id="3.40.50.1820">
    <property type="entry name" value="alpha/beta hydrolase"/>
    <property type="match status" value="1"/>
</dbReference>
<dbReference type="InterPro" id="IPR018202">
    <property type="entry name" value="Ser_caboxypep_ser_AS"/>
</dbReference>
<evidence type="ECO:0000313" key="9">
    <source>
        <dbReference type="Proteomes" id="UP001221757"/>
    </source>
</evidence>
<keyword evidence="9" id="KW-1185">Reference proteome</keyword>
<comment type="caution">
    <text evidence="8">The sequence shown here is derived from an EMBL/GenBank/DDBJ whole genome shotgun (WGS) entry which is preliminary data.</text>
</comment>
<accession>A0AAD7GH36</accession>
<keyword evidence="2 7" id="KW-0121">Carboxypeptidase</keyword>
<dbReference type="GO" id="GO:0000324">
    <property type="term" value="C:fungal-type vacuole"/>
    <property type="evidence" value="ECO:0007669"/>
    <property type="project" value="TreeGrafter"/>
</dbReference>
<dbReference type="PRINTS" id="PR00724">
    <property type="entry name" value="CRBOXYPTASEC"/>
</dbReference>
<dbReference type="SUPFAM" id="SSF53474">
    <property type="entry name" value="alpha/beta-Hydrolases"/>
    <property type="match status" value="1"/>
</dbReference>
<proteinExistence type="inferred from homology"/>